<evidence type="ECO:0000256" key="2">
    <source>
        <dbReference type="SAM" id="MobiDB-lite"/>
    </source>
</evidence>
<name>A0A6V7PY90_ANACO</name>
<feature type="compositionally biased region" description="Basic and acidic residues" evidence="2">
    <location>
        <begin position="183"/>
        <end position="197"/>
    </location>
</feature>
<gene>
    <name evidence="4" type="ORF">CB5_LOCUS18879</name>
</gene>
<proteinExistence type="predicted"/>
<dbReference type="AlphaFoldDB" id="A0A6V7PY90"/>
<evidence type="ECO:0000259" key="3">
    <source>
        <dbReference type="Pfam" id="PF01466"/>
    </source>
</evidence>
<dbReference type="EMBL" id="LR862153">
    <property type="protein sequence ID" value="CAD1835668.1"/>
    <property type="molecule type" value="Genomic_DNA"/>
</dbReference>
<dbReference type="SUPFAM" id="SSF81382">
    <property type="entry name" value="Skp1 dimerisation domain-like"/>
    <property type="match status" value="1"/>
</dbReference>
<dbReference type="InterPro" id="IPR011333">
    <property type="entry name" value="SKP1/BTB/POZ_sf"/>
</dbReference>
<feature type="compositionally biased region" description="Basic and acidic residues" evidence="2">
    <location>
        <begin position="204"/>
        <end position="253"/>
    </location>
</feature>
<feature type="region of interest" description="Disordered" evidence="2">
    <location>
        <begin position="1"/>
        <end position="31"/>
    </location>
</feature>
<sequence>MHGTKARQDASASTSTSLFGEKGDGESAAEDGGRGLVRCVEVCGRGDGGDQLRGRGWGGGEGRGILVPNVTRPVLAKILRFLHIHVEMAPSLYPITLERFDKEFLNVSVDFLYHILLAAYHLKIVSLRDLVCQKVADMMKGKSIDEIRTTFNIPNEYTAEEMAKITKKYPWIFDQQLDDEKGISVEKDKNIENEGTSKGKHKRTADELGSVEKDNHIENKKGTNREEEIHVESKEGASTGKDKQIEDKEEREGARRRRHSE</sequence>
<dbReference type="GO" id="GO:0006511">
    <property type="term" value="P:ubiquitin-dependent protein catabolic process"/>
    <property type="evidence" value="ECO:0007669"/>
    <property type="project" value="InterPro"/>
</dbReference>
<comment type="pathway">
    <text evidence="1">Protein modification; protein ubiquitination.</text>
</comment>
<organism evidence="4">
    <name type="scientific">Ananas comosus var. bracteatus</name>
    <name type="common">red pineapple</name>
    <dbReference type="NCBI Taxonomy" id="296719"/>
    <lineage>
        <taxon>Eukaryota</taxon>
        <taxon>Viridiplantae</taxon>
        <taxon>Streptophyta</taxon>
        <taxon>Embryophyta</taxon>
        <taxon>Tracheophyta</taxon>
        <taxon>Spermatophyta</taxon>
        <taxon>Magnoliopsida</taxon>
        <taxon>Liliopsida</taxon>
        <taxon>Poales</taxon>
        <taxon>Bromeliaceae</taxon>
        <taxon>Bromelioideae</taxon>
        <taxon>Ananas</taxon>
    </lineage>
</organism>
<feature type="domain" description="SKP1 component dimerisation" evidence="3">
    <location>
        <begin position="126"/>
        <end position="172"/>
    </location>
</feature>
<evidence type="ECO:0000256" key="1">
    <source>
        <dbReference type="ARBA" id="ARBA00004906"/>
    </source>
</evidence>
<dbReference type="Pfam" id="PF01466">
    <property type="entry name" value="Skp1"/>
    <property type="match status" value="1"/>
</dbReference>
<dbReference type="InterPro" id="IPR036296">
    <property type="entry name" value="SKP1-like_dim_sf"/>
</dbReference>
<dbReference type="InterPro" id="IPR016072">
    <property type="entry name" value="Skp1_comp_dimer"/>
</dbReference>
<feature type="region of interest" description="Disordered" evidence="2">
    <location>
        <begin position="183"/>
        <end position="261"/>
    </location>
</feature>
<accession>A0A6V7PY90</accession>
<evidence type="ECO:0000313" key="4">
    <source>
        <dbReference type="EMBL" id="CAD1835668.1"/>
    </source>
</evidence>
<reference evidence="4" key="1">
    <citation type="submission" date="2020-07" db="EMBL/GenBank/DDBJ databases">
        <authorList>
            <person name="Lin J."/>
        </authorList>
    </citation>
    <scope>NUCLEOTIDE SEQUENCE</scope>
</reference>
<protein>
    <recommendedName>
        <fullName evidence="3">SKP1 component dimerisation domain-containing protein</fullName>
    </recommendedName>
</protein>
<dbReference type="InterPro" id="IPR016897">
    <property type="entry name" value="SKP1"/>
</dbReference>
<dbReference type="Gene3D" id="3.30.710.10">
    <property type="entry name" value="Potassium Channel Kv1.1, Chain A"/>
    <property type="match status" value="1"/>
</dbReference>
<dbReference type="PANTHER" id="PTHR11165">
    <property type="entry name" value="SKP1"/>
    <property type="match status" value="1"/>
</dbReference>